<dbReference type="Pfam" id="PF13238">
    <property type="entry name" value="AAA_18"/>
    <property type="match status" value="1"/>
</dbReference>
<protein>
    <submittedName>
        <fullName evidence="1">Unannotated protein</fullName>
    </submittedName>
</protein>
<reference evidence="1" key="1">
    <citation type="submission" date="2020-05" db="EMBL/GenBank/DDBJ databases">
        <authorList>
            <person name="Chiriac C."/>
            <person name="Salcher M."/>
            <person name="Ghai R."/>
            <person name="Kavagutti S V."/>
        </authorList>
    </citation>
    <scope>NUCLEOTIDE SEQUENCE</scope>
</reference>
<accession>A0A6J6EAP9</accession>
<dbReference type="AlphaFoldDB" id="A0A6J6EAP9"/>
<proteinExistence type="predicted"/>
<sequence length="182" mass="20570">MQYQTLLSNLEHVKNGDLIAIDGPAGSGKSTLAKSLLRDIPNSIIIAVDDLYDGWADAFSPRLTARVLEQVLVPISKNQDFRYDIYDWHKAKFVKSNVISRDQIYILEGVCAGHQQFRGFIDVLIWLDVSDEIGLARVLDRDGDLIRNQMISFQQAQRSHFAQDLTQDAADYKYDGVPKSLL</sequence>
<evidence type="ECO:0000313" key="1">
    <source>
        <dbReference type="EMBL" id="CAB4573381.1"/>
    </source>
</evidence>
<dbReference type="SUPFAM" id="SSF52540">
    <property type="entry name" value="P-loop containing nucleoside triphosphate hydrolases"/>
    <property type="match status" value="1"/>
</dbReference>
<gene>
    <name evidence="1" type="ORF">UFOPK1747_00110</name>
</gene>
<dbReference type="InterPro" id="IPR027417">
    <property type="entry name" value="P-loop_NTPase"/>
</dbReference>
<name>A0A6J6EAP9_9ZZZZ</name>
<organism evidence="1">
    <name type="scientific">freshwater metagenome</name>
    <dbReference type="NCBI Taxonomy" id="449393"/>
    <lineage>
        <taxon>unclassified sequences</taxon>
        <taxon>metagenomes</taxon>
        <taxon>ecological metagenomes</taxon>
    </lineage>
</organism>
<dbReference type="EMBL" id="CAEZTV010000005">
    <property type="protein sequence ID" value="CAB4573381.1"/>
    <property type="molecule type" value="Genomic_DNA"/>
</dbReference>
<dbReference type="Gene3D" id="3.40.50.300">
    <property type="entry name" value="P-loop containing nucleotide triphosphate hydrolases"/>
    <property type="match status" value="1"/>
</dbReference>